<dbReference type="Gene3D" id="3.40.50.300">
    <property type="entry name" value="P-loop containing nucleotide triphosphate hydrolases"/>
    <property type="match status" value="1"/>
</dbReference>
<dbReference type="Proteomes" id="UP001500236">
    <property type="component" value="Unassembled WGS sequence"/>
</dbReference>
<dbReference type="PANTHER" id="PTHR32182">
    <property type="entry name" value="DNA REPLICATION AND REPAIR PROTEIN RECF"/>
    <property type="match status" value="1"/>
</dbReference>
<dbReference type="EMBL" id="BAAAVT010000032">
    <property type="protein sequence ID" value="GAA3076601.1"/>
    <property type="molecule type" value="Genomic_DNA"/>
</dbReference>
<feature type="compositionally biased region" description="Polar residues" evidence="5">
    <location>
        <begin position="1118"/>
        <end position="1127"/>
    </location>
</feature>
<dbReference type="Pfam" id="PF13555">
    <property type="entry name" value="AAA_29"/>
    <property type="match status" value="1"/>
</dbReference>
<dbReference type="RefSeq" id="WP_344684482.1">
    <property type="nucleotide sequence ID" value="NZ_BAAAVT010000032.1"/>
</dbReference>
<evidence type="ECO:0000313" key="7">
    <source>
        <dbReference type="Proteomes" id="UP001500236"/>
    </source>
</evidence>
<evidence type="ECO:0000256" key="5">
    <source>
        <dbReference type="SAM" id="MobiDB-lite"/>
    </source>
</evidence>
<sequence length="1127" mass="125936">MTQHPGQWRLEELQLVNWGTFHGLHRIHVPRGGFLLTGRSGSGKSSVVDAITAVLTPTGKASFNAAAADGSSRGSDRSKLTYVRGAYARGADEDTGEVTTRYLRTGATWSGILLRYRNGMGRTCSLVKLFHARRTAARPADLSELHVLVHEEVQLADFDQFMTRGISERALKQAMPKAFVHKQHSRFVARFTRELGIGGDRAVLLLHKTQSAKNLGSLDDLFRGFMLDEPETFALADRAVEQFAELSEAHHAVVTARRQIEHLTPLEQQSRRYDDAESELARIEQLSLSREPFTRRRKVQLLEEARHTAVAAASAAAEAHARADLALDSAEERRRSAQGAVDARGGAQLEALAAKIVSRQERLRDTQLRQERLQTRLEAAGLQCPQSHAELTAMQDLAGRSLAEDDATQDAAAQRVSELHEKRSRAVFRKQELQDELQAMRGRRSNIDRRLLRARETVLRITDLPESTLPYAAELMQVRQEHSEWTGALERVLRPLATVMLVPAAHEDAVRAAVDAAHLGTRLRYQVVPAAVEPPRPAAAPSSLLHRVEVAEGRFAPWLHAELSSRFDYACVDAPEDLAGVTRGVSRSGQVKRGARSYEKDDRRAVDDRSSWILGFDNEQKVEHYLGLLRDVEQQVSRAEDALGAAERERSRAQRRREALEEVRGLQWSELDVAARRRELRQAEQEQATLLTEDGDLKAAQHRLDRAERETRGAREACQAAQKAHVQAQAKLEGIDEELTRLAQEPQPEIPPEIADQLSQEFALVRSERRVTHLSIDAESAKVADALSRRGRDSAEALRQSASQIEKIAYSFRVEWPAEASEATADVGGRGEYLRILERLRADRLPDFEQRFFDMLREQSQQNVGLLAERIRSAPREVKNRVAPINDSLSRSPFSPGRHLEIRVDPSRPAVAQDFLNDLQSITADVLAFEDDREEAERRFQVLHRVMTQLGSSEAADRSWRTQCLDTRRHVKFLGLERDVDGVVVDWHESGQGRSGGQKQKLVVFCLAAALRYQLARESEEVPTYGSIVMDEAFDKSDVTFTRMALDIFAEFGFHMILATPLKMLQVLEDYVGGVALVTCQDGQDSHATPVTWEEARRHDGGADPKAAGGAPDAPDTSAETLFEVTT</sequence>
<evidence type="ECO:0000313" key="6">
    <source>
        <dbReference type="EMBL" id="GAA3076601.1"/>
    </source>
</evidence>
<keyword evidence="6" id="KW-0067">ATP-binding</keyword>
<feature type="compositionally biased region" description="Low complexity" evidence="5">
    <location>
        <begin position="1104"/>
        <end position="1116"/>
    </location>
</feature>
<dbReference type="SUPFAM" id="SSF52540">
    <property type="entry name" value="P-loop containing nucleoside triphosphate hydrolases"/>
    <property type="match status" value="1"/>
</dbReference>
<dbReference type="CDD" id="cd00267">
    <property type="entry name" value="ABC_ATPase"/>
    <property type="match status" value="1"/>
</dbReference>
<protein>
    <submittedName>
        <fullName evidence="6">ATP-binding protein</fullName>
    </submittedName>
</protein>
<dbReference type="PANTHER" id="PTHR32182:SF0">
    <property type="entry name" value="DNA REPLICATION AND REPAIR PROTEIN RECF"/>
    <property type="match status" value="1"/>
</dbReference>
<evidence type="ECO:0000256" key="1">
    <source>
        <dbReference type="ARBA" id="ARBA00022763"/>
    </source>
</evidence>
<feature type="coiled-coil region" evidence="4">
    <location>
        <begin position="629"/>
        <end position="745"/>
    </location>
</feature>
<dbReference type="InterPro" id="IPR027417">
    <property type="entry name" value="P-loop_NTPase"/>
</dbReference>
<keyword evidence="4" id="KW-0175">Coiled coil</keyword>
<gene>
    <name evidence="6" type="ORF">GCM10010529_30070</name>
</gene>
<dbReference type="Pfam" id="PF13558">
    <property type="entry name" value="SbcC_Walker_B"/>
    <property type="match status" value="1"/>
</dbReference>
<evidence type="ECO:0000256" key="3">
    <source>
        <dbReference type="ARBA" id="ARBA00023236"/>
    </source>
</evidence>
<name>A0ABP6M8Q9_9MICC</name>
<accession>A0ABP6M8Q9</accession>
<evidence type="ECO:0000256" key="2">
    <source>
        <dbReference type="ARBA" id="ARBA00023204"/>
    </source>
</evidence>
<reference evidence="7" key="1">
    <citation type="journal article" date="2019" name="Int. J. Syst. Evol. Microbiol.">
        <title>The Global Catalogue of Microorganisms (GCM) 10K type strain sequencing project: providing services to taxonomists for standard genome sequencing and annotation.</title>
        <authorList>
            <consortium name="The Broad Institute Genomics Platform"/>
            <consortium name="The Broad Institute Genome Sequencing Center for Infectious Disease"/>
            <person name="Wu L."/>
            <person name="Ma J."/>
        </authorList>
    </citation>
    <scope>NUCLEOTIDE SEQUENCE [LARGE SCALE GENOMIC DNA]</scope>
    <source>
        <strain evidence="7">JCM 14309</strain>
    </source>
</reference>
<keyword evidence="6" id="KW-0547">Nucleotide-binding</keyword>
<proteinExistence type="predicted"/>
<feature type="region of interest" description="Disordered" evidence="5">
    <location>
        <begin position="1096"/>
        <end position="1127"/>
    </location>
</feature>
<keyword evidence="7" id="KW-1185">Reference proteome</keyword>
<comment type="caution">
    <text evidence="6">The sequence shown here is derived from an EMBL/GenBank/DDBJ whole genome shotgun (WGS) entry which is preliminary data.</text>
</comment>
<dbReference type="GO" id="GO:0005524">
    <property type="term" value="F:ATP binding"/>
    <property type="evidence" value="ECO:0007669"/>
    <property type="project" value="UniProtKB-KW"/>
</dbReference>
<keyword evidence="3" id="KW-0742">SOS response</keyword>
<evidence type="ECO:0000256" key="4">
    <source>
        <dbReference type="SAM" id="Coils"/>
    </source>
</evidence>
<organism evidence="6 7">
    <name type="scientific">Nesterenkonia aethiopica</name>
    <dbReference type="NCBI Taxonomy" id="269144"/>
    <lineage>
        <taxon>Bacteria</taxon>
        <taxon>Bacillati</taxon>
        <taxon>Actinomycetota</taxon>
        <taxon>Actinomycetes</taxon>
        <taxon>Micrococcales</taxon>
        <taxon>Micrococcaceae</taxon>
        <taxon>Nesterenkonia</taxon>
    </lineage>
</organism>
<keyword evidence="1" id="KW-0227">DNA damage</keyword>
<keyword evidence="2" id="KW-0234">DNA repair</keyword>